<comment type="caution">
    <text evidence="1">The sequence shown here is derived from an EMBL/GenBank/DDBJ whole genome shotgun (WGS) entry which is preliminary data.</text>
</comment>
<keyword evidence="2" id="KW-1185">Reference proteome</keyword>
<dbReference type="Proteomes" id="UP000439903">
    <property type="component" value="Unassembled WGS sequence"/>
</dbReference>
<proteinExistence type="predicted"/>
<evidence type="ECO:0000313" key="2">
    <source>
        <dbReference type="Proteomes" id="UP000439903"/>
    </source>
</evidence>
<evidence type="ECO:0000313" key="1">
    <source>
        <dbReference type="EMBL" id="KAF0541700.1"/>
    </source>
</evidence>
<dbReference type="EMBL" id="WTPW01000150">
    <property type="protein sequence ID" value="KAF0541700.1"/>
    <property type="molecule type" value="Genomic_DNA"/>
</dbReference>
<dbReference type="AlphaFoldDB" id="A0A8H4ERT1"/>
<reference evidence="1 2" key="1">
    <citation type="journal article" date="2019" name="Environ. Microbiol.">
        <title>At the nexus of three kingdoms: the genome of the mycorrhizal fungus Gigaspora margarita provides insights into plant, endobacterial and fungal interactions.</title>
        <authorList>
            <person name="Venice F."/>
            <person name="Ghignone S."/>
            <person name="Salvioli di Fossalunga A."/>
            <person name="Amselem J."/>
            <person name="Novero M."/>
            <person name="Xianan X."/>
            <person name="Sedzielewska Toro K."/>
            <person name="Morin E."/>
            <person name="Lipzen A."/>
            <person name="Grigoriev I.V."/>
            <person name="Henrissat B."/>
            <person name="Martin F.M."/>
            <person name="Bonfante P."/>
        </authorList>
    </citation>
    <scope>NUCLEOTIDE SEQUENCE [LARGE SCALE GENOMIC DNA]</scope>
    <source>
        <strain evidence="1 2">BEG34</strain>
    </source>
</reference>
<dbReference type="OrthoDB" id="2441501at2759"/>
<gene>
    <name evidence="1" type="ORF">F8M41_005190</name>
</gene>
<organism evidence="1 2">
    <name type="scientific">Gigaspora margarita</name>
    <dbReference type="NCBI Taxonomy" id="4874"/>
    <lineage>
        <taxon>Eukaryota</taxon>
        <taxon>Fungi</taxon>
        <taxon>Fungi incertae sedis</taxon>
        <taxon>Mucoromycota</taxon>
        <taxon>Glomeromycotina</taxon>
        <taxon>Glomeromycetes</taxon>
        <taxon>Diversisporales</taxon>
        <taxon>Gigasporaceae</taxon>
        <taxon>Gigaspora</taxon>
    </lineage>
</organism>
<name>A0A8H4ERT1_GIGMA</name>
<sequence length="175" mass="19898">MFTCRSLEFFDKGASIKGHCSGRYKVCGTFWACAKPVDLEENLALNCPNQNKEVKDFYNQGIANRQDCSQAVSQKLVPGVDNPYFIDALRELRSEKSSNLTLGLDGWTDPNEKLLWNFVIHTSSRREYLWKLVDLSNQSHFRKVLQDCIQQIFDELDIYKFSAIVTNGGSNCAVA</sequence>
<protein>
    <submittedName>
        <fullName evidence="1">Zinc finger bed domain-containing protein 1-like</fullName>
    </submittedName>
</protein>
<accession>A0A8H4ERT1</accession>